<reference evidence="1 2" key="1">
    <citation type="journal article" date="2018" name="New Phytol.">
        <title>Phylogenomics of Endogonaceae and evolution of mycorrhizas within Mucoromycota.</title>
        <authorList>
            <person name="Chang Y."/>
            <person name="Desiro A."/>
            <person name="Na H."/>
            <person name="Sandor L."/>
            <person name="Lipzen A."/>
            <person name="Clum A."/>
            <person name="Barry K."/>
            <person name="Grigoriev I.V."/>
            <person name="Martin F.M."/>
            <person name="Stajich J.E."/>
            <person name="Smith M.E."/>
            <person name="Bonito G."/>
            <person name="Spatafora J.W."/>
        </authorList>
    </citation>
    <scope>NUCLEOTIDE SEQUENCE [LARGE SCALE GENOMIC DNA]</scope>
    <source>
        <strain evidence="1 2">GMNB39</strain>
    </source>
</reference>
<dbReference type="AlphaFoldDB" id="A0A433DFX0"/>
<evidence type="ECO:0000313" key="1">
    <source>
        <dbReference type="EMBL" id="RUP49742.1"/>
    </source>
</evidence>
<dbReference type="Proteomes" id="UP000268093">
    <property type="component" value="Unassembled WGS sequence"/>
</dbReference>
<proteinExistence type="predicted"/>
<dbReference type="InterPro" id="IPR023214">
    <property type="entry name" value="HAD_sf"/>
</dbReference>
<organism evidence="1 2">
    <name type="scientific">Jimgerdemannia flammicorona</name>
    <dbReference type="NCBI Taxonomy" id="994334"/>
    <lineage>
        <taxon>Eukaryota</taxon>
        <taxon>Fungi</taxon>
        <taxon>Fungi incertae sedis</taxon>
        <taxon>Mucoromycota</taxon>
        <taxon>Mucoromycotina</taxon>
        <taxon>Endogonomycetes</taxon>
        <taxon>Endogonales</taxon>
        <taxon>Endogonaceae</taxon>
        <taxon>Jimgerdemannia</taxon>
    </lineage>
</organism>
<name>A0A433DFX0_9FUNG</name>
<dbReference type="OrthoDB" id="1065058at2759"/>
<evidence type="ECO:0008006" key="3">
    <source>
        <dbReference type="Google" id="ProtNLM"/>
    </source>
</evidence>
<dbReference type="PANTHER" id="PTHR47438">
    <property type="entry name" value="PHOSPHATE METABOLISM PROTEIN 8-RELATED"/>
    <property type="match status" value="1"/>
</dbReference>
<dbReference type="InterPro" id="IPR052791">
    <property type="entry name" value="SSM1_domain"/>
</dbReference>
<dbReference type="GO" id="GO:0008252">
    <property type="term" value="F:nucleotidase activity"/>
    <property type="evidence" value="ECO:0007669"/>
    <property type="project" value="TreeGrafter"/>
</dbReference>
<protein>
    <recommendedName>
        <fullName evidence="3">HAD-like domain-containing protein</fullName>
    </recommendedName>
</protein>
<gene>
    <name evidence="1" type="ORF">BC936DRAFT_141647</name>
</gene>
<dbReference type="GO" id="GO:0006206">
    <property type="term" value="P:pyrimidine nucleobase metabolic process"/>
    <property type="evidence" value="ECO:0007669"/>
    <property type="project" value="TreeGrafter"/>
</dbReference>
<keyword evidence="2" id="KW-1185">Reference proteome</keyword>
<dbReference type="InterPro" id="IPR036412">
    <property type="entry name" value="HAD-like_sf"/>
</dbReference>
<sequence length="147" mass="17065">MKRSSSQRIPSLSRILNRRIDDYFQRPAFRKRKLHRLRKHHDVDPADYDRQVDGGLPLEELIKPDPEVRSMLEKLKMKKWTRDCRAMREAGISDMSKCYFVDDSAANVDSGYKLGWTSVPVADVELWTLSDCKGDGATTCLTWVMEE</sequence>
<dbReference type="GO" id="GO:0009166">
    <property type="term" value="P:nucleotide catabolic process"/>
    <property type="evidence" value="ECO:0007669"/>
    <property type="project" value="TreeGrafter"/>
</dbReference>
<dbReference type="SUPFAM" id="SSF56784">
    <property type="entry name" value="HAD-like"/>
    <property type="match status" value="1"/>
</dbReference>
<dbReference type="PANTHER" id="PTHR47438:SF1">
    <property type="entry name" value="PHOSPHATE METABOLISM PROTEIN 8-RELATED"/>
    <property type="match status" value="1"/>
</dbReference>
<comment type="caution">
    <text evidence="1">The sequence shown here is derived from an EMBL/GenBank/DDBJ whole genome shotgun (WGS) entry which is preliminary data.</text>
</comment>
<evidence type="ECO:0000313" key="2">
    <source>
        <dbReference type="Proteomes" id="UP000268093"/>
    </source>
</evidence>
<accession>A0A433DFX0</accession>
<dbReference type="EMBL" id="RBNI01002018">
    <property type="protein sequence ID" value="RUP49742.1"/>
    <property type="molecule type" value="Genomic_DNA"/>
</dbReference>
<dbReference type="Gene3D" id="3.40.50.1000">
    <property type="entry name" value="HAD superfamily/HAD-like"/>
    <property type="match status" value="1"/>
</dbReference>